<dbReference type="Proteomes" id="UP000578622">
    <property type="component" value="Unassembled WGS sequence"/>
</dbReference>
<keyword evidence="2" id="KW-1185">Reference proteome</keyword>
<evidence type="ECO:0000313" key="1">
    <source>
        <dbReference type="EMBL" id="MBA8853345.1"/>
    </source>
</evidence>
<dbReference type="EMBL" id="JACGXG010000010">
    <property type="protein sequence ID" value="MBA8853345.1"/>
    <property type="molecule type" value="Genomic_DNA"/>
</dbReference>
<protein>
    <submittedName>
        <fullName evidence="1">Uncharacterized protein</fullName>
    </submittedName>
</protein>
<accession>A0ABR6AV58</accession>
<evidence type="ECO:0000313" key="2">
    <source>
        <dbReference type="Proteomes" id="UP000578622"/>
    </source>
</evidence>
<dbReference type="RefSeq" id="WP_182511967.1">
    <property type="nucleotide sequence ID" value="NZ_JACGXG010000010.1"/>
</dbReference>
<gene>
    <name evidence="1" type="ORF">FHW20_004325</name>
</gene>
<organism evidence="1 2">
    <name type="scientific">Brucella intermedia</name>
    <dbReference type="NCBI Taxonomy" id="94625"/>
    <lineage>
        <taxon>Bacteria</taxon>
        <taxon>Pseudomonadati</taxon>
        <taxon>Pseudomonadota</taxon>
        <taxon>Alphaproteobacteria</taxon>
        <taxon>Hyphomicrobiales</taxon>
        <taxon>Brucellaceae</taxon>
        <taxon>Brucella/Ochrobactrum group</taxon>
        <taxon>Brucella</taxon>
    </lineage>
</organism>
<sequence>MSRNTMSFTEILHIPSTSVSPDLGRYILAKVEELGGRATSAVLTTHTLELVPATHETTKSSIRPAGAIACLSGPNCDDSQPAKAVGATETIKSLVDATAVLEEGHGSNYYQ</sequence>
<comment type="caution">
    <text evidence="1">The sequence shown here is derived from an EMBL/GenBank/DDBJ whole genome shotgun (WGS) entry which is preliminary data.</text>
</comment>
<name>A0ABR6AV58_9HYPH</name>
<reference evidence="1 2" key="1">
    <citation type="submission" date="2020-07" db="EMBL/GenBank/DDBJ databases">
        <title>Genomic Encyclopedia of Type Strains, Phase IV (KMG-V): Genome sequencing to study the core and pangenomes of soil and plant-associated prokaryotes.</title>
        <authorList>
            <person name="Whitman W."/>
        </authorList>
    </citation>
    <scope>NUCLEOTIDE SEQUENCE [LARGE SCALE GENOMIC DNA]</scope>
    <source>
        <strain evidence="1 2">RH4WT92</strain>
    </source>
</reference>
<proteinExistence type="predicted"/>